<reference evidence="1" key="2">
    <citation type="journal article" date="2015" name="Data Brief">
        <title>Shoot transcriptome of the giant reed, Arundo donax.</title>
        <authorList>
            <person name="Barrero R.A."/>
            <person name="Guerrero F.D."/>
            <person name="Moolhuijzen P."/>
            <person name="Goolsby J.A."/>
            <person name="Tidwell J."/>
            <person name="Bellgard S.E."/>
            <person name="Bellgard M.I."/>
        </authorList>
    </citation>
    <scope>NUCLEOTIDE SEQUENCE</scope>
    <source>
        <tissue evidence="1">Shoot tissue taken approximately 20 cm above the soil surface</tissue>
    </source>
</reference>
<name>A0A0A9BID8_ARUDO</name>
<dbReference type="EMBL" id="GBRH01234161">
    <property type="protein sequence ID" value="JAD63734.1"/>
    <property type="molecule type" value="Transcribed_RNA"/>
</dbReference>
<proteinExistence type="predicted"/>
<organism evidence="1">
    <name type="scientific">Arundo donax</name>
    <name type="common">Giant reed</name>
    <name type="synonym">Donax arundinaceus</name>
    <dbReference type="NCBI Taxonomy" id="35708"/>
    <lineage>
        <taxon>Eukaryota</taxon>
        <taxon>Viridiplantae</taxon>
        <taxon>Streptophyta</taxon>
        <taxon>Embryophyta</taxon>
        <taxon>Tracheophyta</taxon>
        <taxon>Spermatophyta</taxon>
        <taxon>Magnoliopsida</taxon>
        <taxon>Liliopsida</taxon>
        <taxon>Poales</taxon>
        <taxon>Poaceae</taxon>
        <taxon>PACMAD clade</taxon>
        <taxon>Arundinoideae</taxon>
        <taxon>Arundineae</taxon>
        <taxon>Arundo</taxon>
    </lineage>
</organism>
<accession>A0A0A9BID8</accession>
<evidence type="ECO:0000313" key="1">
    <source>
        <dbReference type="EMBL" id="JAD63734.1"/>
    </source>
</evidence>
<protein>
    <submittedName>
        <fullName evidence="1">Uncharacterized protein</fullName>
    </submittedName>
</protein>
<dbReference type="AlphaFoldDB" id="A0A0A9BID8"/>
<sequence length="69" mass="7487">MSTCSDPPCHWRGKVCRSPLGRSIGIAAFAPYSVAMCSAVGFSINRLTYPTENLMPGLVFSHRACTPMH</sequence>
<reference evidence="1" key="1">
    <citation type="submission" date="2014-09" db="EMBL/GenBank/DDBJ databases">
        <authorList>
            <person name="Magalhaes I.L.F."/>
            <person name="Oliveira U."/>
            <person name="Santos F.R."/>
            <person name="Vidigal T.H.D.A."/>
            <person name="Brescovit A.D."/>
            <person name="Santos A.J."/>
        </authorList>
    </citation>
    <scope>NUCLEOTIDE SEQUENCE</scope>
    <source>
        <tissue evidence="1">Shoot tissue taken approximately 20 cm above the soil surface</tissue>
    </source>
</reference>